<organism evidence="20 21">
    <name type="scientific">Brasilonema sennae CENA114</name>
    <dbReference type="NCBI Taxonomy" id="415709"/>
    <lineage>
        <taxon>Bacteria</taxon>
        <taxon>Bacillati</taxon>
        <taxon>Cyanobacteriota</taxon>
        <taxon>Cyanophyceae</taxon>
        <taxon>Nostocales</taxon>
        <taxon>Scytonemataceae</taxon>
        <taxon>Brasilonema</taxon>
        <taxon>Bromeliae group (in: Brasilonema)</taxon>
    </lineage>
</organism>
<keyword evidence="11" id="KW-1133">Transmembrane helix</keyword>
<dbReference type="PANTHER" id="PTHR43547:SF2">
    <property type="entry name" value="HYBRID SIGNAL TRANSDUCTION HISTIDINE KINASE C"/>
    <property type="match status" value="1"/>
</dbReference>
<feature type="domain" description="PAC" evidence="19">
    <location>
        <begin position="799"/>
        <end position="851"/>
    </location>
</feature>
<keyword evidence="10" id="KW-0067">ATP-binding</keyword>
<evidence type="ECO:0000259" key="18">
    <source>
        <dbReference type="PROSITE" id="PS50112"/>
    </source>
</evidence>
<dbReference type="GO" id="GO:0005524">
    <property type="term" value="F:ATP binding"/>
    <property type="evidence" value="ECO:0007669"/>
    <property type="project" value="UniProtKB-KW"/>
</dbReference>
<dbReference type="Pfam" id="PF08448">
    <property type="entry name" value="PAS_4"/>
    <property type="match status" value="1"/>
</dbReference>
<dbReference type="Gene3D" id="3.30.565.10">
    <property type="entry name" value="Histidine kinase-like ATPase, C-terminal domain"/>
    <property type="match status" value="1"/>
</dbReference>
<keyword evidence="8" id="KW-0547">Nucleotide-binding</keyword>
<dbReference type="InterPro" id="IPR001610">
    <property type="entry name" value="PAC"/>
</dbReference>
<evidence type="ECO:0000256" key="14">
    <source>
        <dbReference type="ARBA" id="ARBA00074306"/>
    </source>
</evidence>
<dbReference type="RefSeq" id="WP_171977649.1">
    <property type="nucleotide sequence ID" value="NZ_CAWOXK010000001.1"/>
</dbReference>
<name>A0A856MPI2_9CYAN</name>
<dbReference type="SUPFAM" id="SSF47384">
    <property type="entry name" value="Homodimeric domain of signal transducing histidine kinase"/>
    <property type="match status" value="1"/>
</dbReference>
<comment type="similarity">
    <text evidence="3">In the N-terminal section; belongs to the phytochrome family.</text>
</comment>
<keyword evidence="21" id="KW-1185">Reference proteome</keyword>
<evidence type="ECO:0000256" key="4">
    <source>
        <dbReference type="ARBA" id="ARBA00012438"/>
    </source>
</evidence>
<proteinExistence type="inferred from homology"/>
<dbReference type="Pfam" id="PF08447">
    <property type="entry name" value="PAS_3"/>
    <property type="match status" value="3"/>
</dbReference>
<evidence type="ECO:0000256" key="2">
    <source>
        <dbReference type="ARBA" id="ARBA00004370"/>
    </source>
</evidence>
<feature type="domain" description="Histidine kinase" evidence="16">
    <location>
        <begin position="876"/>
        <end position="1094"/>
    </location>
</feature>
<dbReference type="Gene3D" id="3.40.50.2300">
    <property type="match status" value="1"/>
</dbReference>
<feature type="domain" description="PAS" evidence="18">
    <location>
        <begin position="469"/>
        <end position="540"/>
    </location>
</feature>
<dbReference type="SMART" id="SM00387">
    <property type="entry name" value="HATPase_c"/>
    <property type="match status" value="1"/>
</dbReference>
<accession>A0A856MPI2</accession>
<feature type="domain" description="PAS" evidence="18">
    <location>
        <begin position="726"/>
        <end position="797"/>
    </location>
</feature>
<dbReference type="CDD" id="cd00082">
    <property type="entry name" value="HisKA"/>
    <property type="match status" value="1"/>
</dbReference>
<dbReference type="InterPro" id="IPR000700">
    <property type="entry name" value="PAS-assoc_C"/>
</dbReference>
<dbReference type="SUPFAM" id="SSF55785">
    <property type="entry name" value="PYP-like sensor domain (PAS domain)"/>
    <property type="match status" value="4"/>
</dbReference>
<dbReference type="SUPFAM" id="SSF52172">
    <property type="entry name" value="CheY-like"/>
    <property type="match status" value="1"/>
</dbReference>
<dbReference type="InterPro" id="IPR011006">
    <property type="entry name" value="CheY-like_superfamily"/>
</dbReference>
<evidence type="ECO:0000256" key="6">
    <source>
        <dbReference type="ARBA" id="ARBA00022679"/>
    </source>
</evidence>
<evidence type="ECO:0000256" key="10">
    <source>
        <dbReference type="ARBA" id="ARBA00022840"/>
    </source>
</evidence>
<dbReference type="Gene3D" id="3.30.450.40">
    <property type="match status" value="2"/>
</dbReference>
<keyword evidence="9" id="KW-0418">Kinase</keyword>
<dbReference type="InterPro" id="IPR001789">
    <property type="entry name" value="Sig_transdc_resp-reg_receiver"/>
</dbReference>
<feature type="modified residue" description="4-aspartylphosphate" evidence="15">
    <location>
        <position position="1165"/>
    </location>
</feature>
<dbReference type="Pfam" id="PF00072">
    <property type="entry name" value="Response_reg"/>
    <property type="match status" value="1"/>
</dbReference>
<protein>
    <recommendedName>
        <fullName evidence="14">Circadian input-output histidine kinase CikA</fullName>
        <ecNumber evidence="4">2.7.13.3</ecNumber>
    </recommendedName>
</protein>
<dbReference type="SMART" id="SM00388">
    <property type="entry name" value="HisKA"/>
    <property type="match status" value="1"/>
</dbReference>
<dbReference type="FunFam" id="3.30.565.10:FF:000010">
    <property type="entry name" value="Sensor histidine kinase RcsC"/>
    <property type="match status" value="1"/>
</dbReference>
<dbReference type="InterPro" id="IPR036890">
    <property type="entry name" value="HATPase_C_sf"/>
</dbReference>
<evidence type="ECO:0000256" key="7">
    <source>
        <dbReference type="ARBA" id="ARBA00022692"/>
    </source>
</evidence>
<keyword evidence="7" id="KW-0812">Transmembrane</keyword>
<dbReference type="SMART" id="SM00091">
    <property type="entry name" value="PAS"/>
    <property type="match status" value="4"/>
</dbReference>
<dbReference type="InterPro" id="IPR003594">
    <property type="entry name" value="HATPase_dom"/>
</dbReference>
<dbReference type="PRINTS" id="PR00344">
    <property type="entry name" value="BCTRLSENSOR"/>
</dbReference>
<dbReference type="GO" id="GO:0016020">
    <property type="term" value="C:membrane"/>
    <property type="evidence" value="ECO:0007669"/>
    <property type="project" value="UniProtKB-SubCell"/>
</dbReference>
<dbReference type="EMBL" id="CP030118">
    <property type="protein sequence ID" value="QDL11217.1"/>
    <property type="molecule type" value="Genomic_DNA"/>
</dbReference>
<dbReference type="Gene3D" id="1.10.287.130">
    <property type="match status" value="1"/>
</dbReference>
<dbReference type="FunFam" id="1.10.287.130:FF:000004">
    <property type="entry name" value="Ethylene receptor 1"/>
    <property type="match status" value="1"/>
</dbReference>
<dbReference type="Gene3D" id="3.30.450.20">
    <property type="entry name" value="PAS domain"/>
    <property type="match status" value="4"/>
</dbReference>
<dbReference type="CDD" id="cd00130">
    <property type="entry name" value="PAS"/>
    <property type="match status" value="4"/>
</dbReference>
<dbReference type="InterPro" id="IPR035965">
    <property type="entry name" value="PAS-like_dom_sf"/>
</dbReference>
<dbReference type="PROSITE" id="PS50113">
    <property type="entry name" value="PAC"/>
    <property type="match status" value="3"/>
</dbReference>
<evidence type="ECO:0000259" key="19">
    <source>
        <dbReference type="PROSITE" id="PS50113"/>
    </source>
</evidence>
<evidence type="ECO:0000256" key="5">
    <source>
        <dbReference type="ARBA" id="ARBA00022553"/>
    </source>
</evidence>
<reference evidence="20 21" key="1">
    <citation type="submission" date="2018-06" db="EMBL/GenBank/DDBJ databases">
        <title>Comparative genomics of Brasilonema spp. strains.</title>
        <authorList>
            <person name="Alvarenga D.O."/>
            <person name="Fiore M.F."/>
            <person name="Varani A.M."/>
        </authorList>
    </citation>
    <scope>NUCLEOTIDE SEQUENCE [LARGE SCALE GENOMIC DNA]</scope>
    <source>
        <strain evidence="20 21">CENA114</strain>
    </source>
</reference>
<dbReference type="Pfam" id="PF02518">
    <property type="entry name" value="HATPase_c"/>
    <property type="match status" value="1"/>
</dbReference>
<evidence type="ECO:0000256" key="15">
    <source>
        <dbReference type="PROSITE-ProRule" id="PRU00169"/>
    </source>
</evidence>
<dbReference type="InterPro" id="IPR005467">
    <property type="entry name" value="His_kinase_dom"/>
</dbReference>
<dbReference type="Gene3D" id="2.10.70.100">
    <property type="match status" value="2"/>
</dbReference>
<dbReference type="SMART" id="SM00448">
    <property type="entry name" value="REC"/>
    <property type="match status" value="1"/>
</dbReference>
<dbReference type="PANTHER" id="PTHR43547">
    <property type="entry name" value="TWO-COMPONENT HISTIDINE KINASE"/>
    <property type="match status" value="1"/>
</dbReference>
<dbReference type="CDD" id="cd17580">
    <property type="entry name" value="REC_2_DhkD-like"/>
    <property type="match status" value="1"/>
</dbReference>
<evidence type="ECO:0000256" key="11">
    <source>
        <dbReference type="ARBA" id="ARBA00022989"/>
    </source>
</evidence>
<dbReference type="InterPro" id="IPR000014">
    <property type="entry name" value="PAS"/>
</dbReference>
<dbReference type="Pfam" id="PF01590">
    <property type="entry name" value="GAF"/>
    <property type="match status" value="2"/>
</dbReference>
<evidence type="ECO:0000259" key="17">
    <source>
        <dbReference type="PROSITE" id="PS50110"/>
    </source>
</evidence>
<comment type="subcellular location">
    <subcellularLocation>
        <location evidence="2">Membrane</location>
    </subcellularLocation>
</comment>
<evidence type="ECO:0000313" key="20">
    <source>
        <dbReference type="EMBL" id="QDL11217.1"/>
    </source>
</evidence>
<evidence type="ECO:0000256" key="8">
    <source>
        <dbReference type="ARBA" id="ARBA00022741"/>
    </source>
</evidence>
<dbReference type="InterPro" id="IPR029016">
    <property type="entry name" value="GAF-like_dom_sf"/>
</dbReference>
<dbReference type="InterPro" id="IPR003661">
    <property type="entry name" value="HisK_dim/P_dom"/>
</dbReference>
<dbReference type="InterPro" id="IPR013655">
    <property type="entry name" value="PAS_fold_3"/>
</dbReference>
<evidence type="ECO:0000256" key="1">
    <source>
        <dbReference type="ARBA" id="ARBA00000085"/>
    </source>
</evidence>
<dbReference type="SMART" id="SM00065">
    <property type="entry name" value="GAF"/>
    <property type="match status" value="2"/>
</dbReference>
<evidence type="ECO:0000259" key="16">
    <source>
        <dbReference type="PROSITE" id="PS50109"/>
    </source>
</evidence>
<dbReference type="InterPro" id="IPR003018">
    <property type="entry name" value="GAF"/>
</dbReference>
<gene>
    <name evidence="20" type="ORF">DP114_27965</name>
</gene>
<feature type="domain" description="PAC" evidence="19">
    <location>
        <begin position="673"/>
        <end position="725"/>
    </location>
</feature>
<evidence type="ECO:0000256" key="13">
    <source>
        <dbReference type="ARBA" id="ARBA00023136"/>
    </source>
</evidence>
<evidence type="ECO:0000313" key="21">
    <source>
        <dbReference type="Proteomes" id="UP000503129"/>
    </source>
</evidence>
<keyword evidence="5 15" id="KW-0597">Phosphoprotein</keyword>
<keyword evidence="13" id="KW-0472">Membrane</keyword>
<dbReference type="InterPro" id="IPR004358">
    <property type="entry name" value="Sig_transdc_His_kin-like_C"/>
</dbReference>
<feature type="domain" description="Response regulatory" evidence="17">
    <location>
        <begin position="1116"/>
        <end position="1234"/>
    </location>
</feature>
<feature type="domain" description="PAC" evidence="19">
    <location>
        <begin position="543"/>
        <end position="595"/>
    </location>
</feature>
<evidence type="ECO:0000256" key="3">
    <source>
        <dbReference type="ARBA" id="ARBA00006402"/>
    </source>
</evidence>
<dbReference type="PROSITE" id="PS50109">
    <property type="entry name" value="HIS_KIN"/>
    <property type="match status" value="1"/>
</dbReference>
<keyword evidence="12" id="KW-0902">Two-component regulatory system</keyword>
<comment type="catalytic activity">
    <reaction evidence="1">
        <text>ATP + protein L-histidine = ADP + protein N-phospho-L-histidine.</text>
        <dbReference type="EC" id="2.7.13.3"/>
    </reaction>
</comment>
<dbReference type="Proteomes" id="UP000503129">
    <property type="component" value="Chromosome"/>
</dbReference>
<dbReference type="PROSITE" id="PS50110">
    <property type="entry name" value="RESPONSE_REGULATORY"/>
    <property type="match status" value="1"/>
</dbReference>
<evidence type="ECO:0000256" key="12">
    <source>
        <dbReference type="ARBA" id="ARBA00023012"/>
    </source>
</evidence>
<dbReference type="PROSITE" id="PS50112">
    <property type="entry name" value="PAS"/>
    <property type="match status" value="2"/>
</dbReference>
<dbReference type="KEGG" id="bsen:DP114_27965"/>
<dbReference type="SMART" id="SM00086">
    <property type="entry name" value="PAC"/>
    <property type="match status" value="4"/>
</dbReference>
<dbReference type="SUPFAM" id="SSF55874">
    <property type="entry name" value="ATPase domain of HSP90 chaperone/DNA topoisomerase II/histidine kinase"/>
    <property type="match status" value="1"/>
</dbReference>
<dbReference type="Pfam" id="PF00512">
    <property type="entry name" value="HisKA"/>
    <property type="match status" value="1"/>
</dbReference>
<dbReference type="EC" id="2.7.13.3" evidence="4"/>
<dbReference type="NCBIfam" id="TIGR00229">
    <property type="entry name" value="sensory_box"/>
    <property type="match status" value="3"/>
</dbReference>
<dbReference type="InterPro" id="IPR036097">
    <property type="entry name" value="HisK_dim/P_sf"/>
</dbReference>
<keyword evidence="6" id="KW-0808">Transferase</keyword>
<dbReference type="AlphaFoldDB" id="A0A856MPI2"/>
<sequence>MLPEHSLPKLPLPITDTNRLAVLHRYDILDTPPDAAFDDLTQLAAQICQTPVALITFVDADRQWFKSSFGVQMTELPLDIGFCPAIVQTGDSLIIPDTQANPEFATNLAVSDNGLRFYTGVPLTTSDGYVVGTLCVLDFVPRQMSEKQINGLRILSRQVMTQLELRLSARKVAQTNIALTAVSAGVATSVGETFLYSLVQHLSKALGVKYAYIGLLAKHEPEVIEAIAVCADGRIVDNFEYLLRDTPCQEVIQQRKLCCYPHNVQQQFPDAPLLAPFQVESYAAIPFYDSTGAALGLLGVMDDKPLEAIALTESLLTIFAVRIATELERQLAETLLYDSQHRVQNLLANMPGMVYRYVPGVDGSSRFVFVNYGCYDLFEIEPETALQDANSIWDLIHPEDLASFQVSVAYAIEHFLPWDWVGRVITPSGRLKWIQGRSSAEETLDGIAWDGWLIDITERKRVEAALGERDQQLKLALETSKLGSWQLDLKTNVLSVSNQCKMNFGVPLSSEFSHQILMQRIHPDDRAWVQAAIQDSIVNRTDYDVEYRTVWDDASIHWALVRGCPIYDRAGNPERMMGMSMDITARKQAEATLRESEARLQFVLDSCQIGEWDLDLTTQPYSARRSLRHDQIFGYDSLLPEWSYEIFLTYVHPDDRASVAQKFQHTLSTWADWDFECRIISSDGQLRWIWAKGSVYRDADNIPSRLLGVVVDFTERKQAQASLRESEELNHQILESSYDCIKVLDLDGKILYINSGGQRLLNICDLGCYLNSDWIQFWQGEDRQAAQAAIRAALSGGVGRFQGYCPTADGIPKWWEVMISPILDSTGEAERLLSISRDITDRIQFDIERDRILAQEQQARAEAERANRIKDEFLAVLSHELRTPLNPILGWSKLLQQGKLDAAKTANALATINRNAKLQVQLIDDLLDVSRILRGKLSLTITPVNLSTVICAALETVRLAAEAKSLQIQTTIPEAVGTVNGDAGRLQQVVWNLLTNAVKFTPAGGQIAVELTQVGSNAQIQVKDTGKGIGSDFLPYVFEHFRQEDGATTRKFGGLGLGLVIVRQIVEMHGGTVTVDSPGEGQGATFTVQIPLACQSNELPTPQQSSSHTGDLSGIRILVVDDEADSRQFVAFILEQANAIVTSVGSGIDALQAFSQSIPDIIVSDIGMPEMDGYMMMRQIRALPVEQGGQVPAIALTAYAAEVDQERAIAAGFLHHIAKPIDPDAVLAIVLNTTCVRKHRGVRGASAGVRQSGLGGFPHEELPKGFPDLRHLAL</sequence>
<dbReference type="InterPro" id="IPR013656">
    <property type="entry name" value="PAS_4"/>
</dbReference>
<evidence type="ECO:0000256" key="9">
    <source>
        <dbReference type="ARBA" id="ARBA00022777"/>
    </source>
</evidence>
<dbReference type="SUPFAM" id="SSF55781">
    <property type="entry name" value="GAF domain-like"/>
    <property type="match status" value="2"/>
</dbReference>
<dbReference type="GO" id="GO:0000155">
    <property type="term" value="F:phosphorelay sensor kinase activity"/>
    <property type="evidence" value="ECO:0007669"/>
    <property type="project" value="InterPro"/>
</dbReference>